<evidence type="ECO:0000313" key="2">
    <source>
        <dbReference type="Proteomes" id="UP000831701"/>
    </source>
</evidence>
<dbReference type="EMBL" id="CM041551">
    <property type="protein sequence ID" value="KAI3355416.1"/>
    <property type="molecule type" value="Genomic_DNA"/>
</dbReference>
<comment type="caution">
    <text evidence="1">The sequence shown here is derived from an EMBL/GenBank/DDBJ whole genome shotgun (WGS) entry which is preliminary data.</text>
</comment>
<evidence type="ECO:0000313" key="1">
    <source>
        <dbReference type="EMBL" id="KAI3355416.1"/>
    </source>
</evidence>
<proteinExistence type="predicted"/>
<protein>
    <submittedName>
        <fullName evidence="1">Uncharacterized protein</fullName>
    </submittedName>
</protein>
<keyword evidence="2" id="KW-1185">Reference proteome</keyword>
<reference evidence="1" key="1">
    <citation type="submission" date="2022-04" db="EMBL/GenBank/DDBJ databases">
        <title>Jade perch genome.</title>
        <authorList>
            <person name="Chao B."/>
        </authorList>
    </citation>
    <scope>NUCLEOTIDE SEQUENCE</scope>
    <source>
        <strain evidence="1">CB-2022</strain>
    </source>
</reference>
<gene>
    <name evidence="1" type="ORF">L3Q82_018254</name>
</gene>
<sequence length="511" mass="55445">MVGANFGPVQTSPAQPGMIVCNLSLSCAHCPGGGAGGAAAATDAYGELSGSLPPPSLSPKGHLVVAVCLGFIGTFGFVSNFMVLTLFCRYRALRTPMNLLLVSISASDLLVSVLGTPFSFAASTQGRWLIGRAGCVWYGFVNACLGKRLFSPSPPLCGAPHRRSSDPKRAPARAPDLFCASLSSGIVSLISLAVLSYERYCTMMAPTIADGRDFRPALAGICFSWLYSVVWTVPPLLGWSKYGPEGPGTTCSVDWRTQTPNNISYIVCLFTFCLVLPFCVIVYSYGKLLHAIRQADSRIVWLLLGDGGAASSGSLSLKLNAPIKFFFFYFVWQVRSVSTVVTRRREQRVAVMVVMMVVCYLICWLPYGVTALLATFGPHDILTPEASITPSLLAKLSSVINPFIYIFMNKQFYRCFRAFLRCSTPERGSTLKTFSRLTKTLRTVRQEKEHRVSAPAPSSALPMPNYVHESSERASHMAASPAPSNQDSADSQPPATSSPKPKLILVAYYRE</sequence>
<organism evidence="1 2">
    <name type="scientific">Scortum barcoo</name>
    <name type="common">barcoo grunter</name>
    <dbReference type="NCBI Taxonomy" id="214431"/>
    <lineage>
        <taxon>Eukaryota</taxon>
        <taxon>Metazoa</taxon>
        <taxon>Chordata</taxon>
        <taxon>Craniata</taxon>
        <taxon>Vertebrata</taxon>
        <taxon>Euteleostomi</taxon>
        <taxon>Actinopterygii</taxon>
        <taxon>Neopterygii</taxon>
        <taxon>Teleostei</taxon>
        <taxon>Neoteleostei</taxon>
        <taxon>Acanthomorphata</taxon>
        <taxon>Eupercaria</taxon>
        <taxon>Centrarchiformes</taxon>
        <taxon>Terapontoidei</taxon>
        <taxon>Terapontidae</taxon>
        <taxon>Scortum</taxon>
    </lineage>
</organism>
<accession>A0ACB8VIV1</accession>
<dbReference type="Proteomes" id="UP000831701">
    <property type="component" value="Chromosome 21"/>
</dbReference>
<name>A0ACB8VIV1_9TELE</name>